<protein>
    <recommendedName>
        <fullName evidence="3">WXG100 family type VII secretion target</fullName>
    </recommendedName>
</protein>
<gene>
    <name evidence="1" type="ORF">H9640_13275</name>
</gene>
<reference evidence="1 2" key="1">
    <citation type="submission" date="2020-08" db="EMBL/GenBank/DDBJ databases">
        <title>A Genomic Blueprint of the Chicken Gut Microbiome.</title>
        <authorList>
            <person name="Gilroy R."/>
            <person name="Ravi A."/>
            <person name="Getino M."/>
            <person name="Pursley I."/>
            <person name="Horton D.L."/>
            <person name="Alikhan N.-F."/>
            <person name="Baker D."/>
            <person name="Gharbi K."/>
            <person name="Hall N."/>
            <person name="Watson M."/>
            <person name="Adriaenssens E.M."/>
            <person name="Foster-Nyarko E."/>
            <person name="Jarju S."/>
            <person name="Secka A."/>
            <person name="Antonio M."/>
            <person name="Oren A."/>
            <person name="Chaudhuri R."/>
            <person name="La Ragione R.M."/>
            <person name="Hildebrand F."/>
            <person name="Pallen M.J."/>
        </authorList>
    </citation>
    <scope>NUCLEOTIDE SEQUENCE [LARGE SCALE GENOMIC DNA]</scope>
    <source>
        <strain evidence="1 2">Sa2CUA8</strain>
    </source>
</reference>
<comment type="caution">
    <text evidence="1">The sequence shown here is derived from an EMBL/GenBank/DDBJ whole genome shotgun (WGS) entry which is preliminary data.</text>
</comment>
<name>A0ABR8V5B9_9CELL</name>
<evidence type="ECO:0000313" key="1">
    <source>
        <dbReference type="EMBL" id="MBD7999526.1"/>
    </source>
</evidence>
<dbReference type="Proteomes" id="UP000633601">
    <property type="component" value="Unassembled WGS sequence"/>
</dbReference>
<evidence type="ECO:0000313" key="2">
    <source>
        <dbReference type="Proteomes" id="UP000633601"/>
    </source>
</evidence>
<proteinExistence type="predicted"/>
<dbReference type="RefSeq" id="WP_191791193.1">
    <property type="nucleotide sequence ID" value="NZ_JACSQE010000010.1"/>
</dbReference>
<sequence>MIRWDEEDPGAGVMMGPLGFAATLRRCQDALTQVAAGVEGVRGTLGPQTWDGEAATAWQVEAGSVRARQAGLAEVVGPVHAALERYADAVVALQSQVVFHRQVREDAERMRYAMGGFDAGASPAVVARKAMLADQAAQEEHAANAALRDLATQRQALDETLVAALAVPASSGWAQRKEVLSRAGITGVEALSTAKLVDAYTRFADQALDGDLKSGDVTYLRGFFDAWGQDPVVMDAYFQALGGERTRDLVSALGTAMGGVGDETVDPGLLASTALALRAGLSTGSQGWSGKQAASFVDGLLHRASPVVGGSFSTLGWIFGDASGAPMGPSLAVAAADRLDAWERPTERVGVTAVIDQSAVSGGRYLSWNDHPDVAGRAPSDDATGRVFETLGLYPTEAMAWLTPQNGDTEIDWGRVDYWFGVRDWATGTTGDGFAGPAALWAGALQVEGGRTAEVPDPGMEKRSAALTGQVMDALGNNTSLTPVGVDDLGARNLYRVLEVHVRDFAMYPITHESEAQKGTVVVGERVLLSDGSYHSVPNVSDAALGKVMGIVGENGSTQSALGRLLLGEIDQYGTDAANGRGPTLVDVATHVTSLEGFAEGSGNGAAYLRAAYHDEQNQAFVDVASSAVGLVPVSAPGLQLGVDFVAGEAVTAVGKQVTGSSWLNSRAAAGVTGDSSIESMLVDRRAAVGQLLAELVATGHHDQEWDAAVGRHVAAGLPSAEAERLAMTDLVDAAVNAGRAGASSGTPDYRD</sequence>
<evidence type="ECO:0008006" key="3">
    <source>
        <dbReference type="Google" id="ProtNLM"/>
    </source>
</evidence>
<dbReference type="EMBL" id="JACSQE010000010">
    <property type="protein sequence ID" value="MBD7999526.1"/>
    <property type="molecule type" value="Genomic_DNA"/>
</dbReference>
<keyword evidence="2" id="KW-1185">Reference proteome</keyword>
<organism evidence="1 2">
    <name type="scientific">Oerskovia gallyi</name>
    <dbReference type="NCBI Taxonomy" id="2762226"/>
    <lineage>
        <taxon>Bacteria</taxon>
        <taxon>Bacillati</taxon>
        <taxon>Actinomycetota</taxon>
        <taxon>Actinomycetes</taxon>
        <taxon>Micrococcales</taxon>
        <taxon>Cellulomonadaceae</taxon>
        <taxon>Oerskovia</taxon>
    </lineage>
</organism>
<accession>A0ABR8V5B9</accession>